<dbReference type="AlphaFoldDB" id="A0A239WZY8"/>
<dbReference type="SUPFAM" id="SSF109854">
    <property type="entry name" value="DinB/YfiT-like putative metalloenzymes"/>
    <property type="match status" value="1"/>
</dbReference>
<dbReference type="eggNOG" id="ENOG5031RF6">
    <property type="taxonomic scope" value="Bacteria"/>
</dbReference>
<dbReference type="InterPro" id="IPR024344">
    <property type="entry name" value="MDMPI_metal-binding"/>
</dbReference>
<reference evidence="2 3" key="1">
    <citation type="submission" date="2017-06" db="EMBL/GenBank/DDBJ databases">
        <authorList>
            <consortium name="Pathogen Informatics"/>
        </authorList>
    </citation>
    <scope>NUCLEOTIDE SEQUENCE [LARGE SCALE GENOMIC DNA]</scope>
    <source>
        <strain evidence="2 3">NCTC11865</strain>
    </source>
</reference>
<dbReference type="GO" id="GO:0016853">
    <property type="term" value="F:isomerase activity"/>
    <property type="evidence" value="ECO:0007669"/>
    <property type="project" value="UniProtKB-KW"/>
</dbReference>
<dbReference type="KEGG" id="cgrn:4412665_01754"/>
<dbReference type="SUPFAM" id="SSF55718">
    <property type="entry name" value="SCP-like"/>
    <property type="match status" value="1"/>
</dbReference>
<keyword evidence="2" id="KW-0670">Pyruvate</keyword>
<dbReference type="InterPro" id="IPR017517">
    <property type="entry name" value="Maleyloyr_isom"/>
</dbReference>
<organism evidence="2 3">
    <name type="scientific">Cutibacterium granulosum</name>
    <dbReference type="NCBI Taxonomy" id="33011"/>
    <lineage>
        <taxon>Bacteria</taxon>
        <taxon>Bacillati</taxon>
        <taxon>Actinomycetota</taxon>
        <taxon>Actinomycetes</taxon>
        <taxon>Propionibacteriales</taxon>
        <taxon>Propionibacteriaceae</taxon>
        <taxon>Cutibacterium</taxon>
    </lineage>
</organism>
<evidence type="ECO:0000313" key="3">
    <source>
        <dbReference type="Proteomes" id="UP000215332"/>
    </source>
</evidence>
<evidence type="ECO:0000313" key="2">
    <source>
        <dbReference type="EMBL" id="SNV39378.1"/>
    </source>
</evidence>
<dbReference type="EMBL" id="LT906441">
    <property type="protein sequence ID" value="SNV39378.1"/>
    <property type="molecule type" value="Genomic_DNA"/>
</dbReference>
<dbReference type="InterPro" id="IPR036527">
    <property type="entry name" value="SCP2_sterol-bd_dom_sf"/>
</dbReference>
<dbReference type="Pfam" id="PF11716">
    <property type="entry name" value="MDMPI_N"/>
    <property type="match status" value="1"/>
</dbReference>
<dbReference type="Gene3D" id="1.20.120.450">
    <property type="entry name" value="dinb family like domain"/>
    <property type="match status" value="1"/>
</dbReference>
<proteinExistence type="predicted"/>
<dbReference type="NCBIfam" id="TIGR03083">
    <property type="entry name" value="maleylpyruvate isomerase family mycothiol-dependent enzyme"/>
    <property type="match status" value="1"/>
</dbReference>
<protein>
    <submittedName>
        <fullName evidence="2">Mycothiol-dependent maleylpyruvate isomerase</fullName>
    </submittedName>
</protein>
<accession>A0A239WZY8</accession>
<dbReference type="InterPro" id="IPR034660">
    <property type="entry name" value="DinB/YfiT-like"/>
</dbReference>
<sequence>MTTSQTHSSGLRIDAPMSEVRQAKRDATQRLLGATMDISDEQWQSPSLLPGWTRAHVATHLARGAQALGRVASALVNGEQPGPLYESRENRISEIERGSERPGVELQIDMDTAAGELHEIFDALDPVDPATPVILGPGILVHAHELPSVRLAEVVLHHVDLDIDFDLRSLDDLSARILLQWVCFRLHNRADVPALRIVSDSGYTDRIGSNGFATTVHGSDAELAGWLSGRDNSSSLTGAEHLVIPLLS</sequence>
<name>A0A239WZY8_9ACTN</name>
<keyword evidence="2" id="KW-0413">Isomerase</keyword>
<gene>
    <name evidence="2" type="ORF">SAMEA4412665_01754</name>
</gene>
<evidence type="ECO:0000259" key="1">
    <source>
        <dbReference type="Pfam" id="PF11716"/>
    </source>
</evidence>
<dbReference type="Proteomes" id="UP000215332">
    <property type="component" value="Chromosome 1"/>
</dbReference>
<dbReference type="GO" id="GO:0046872">
    <property type="term" value="F:metal ion binding"/>
    <property type="evidence" value="ECO:0007669"/>
    <property type="project" value="InterPro"/>
</dbReference>
<feature type="domain" description="Mycothiol-dependent maleylpyruvate isomerase metal-binding" evidence="1">
    <location>
        <begin position="25"/>
        <end position="161"/>
    </location>
</feature>